<organism evidence="1 2">
    <name type="scientific">Panagrolaimus sp. JU765</name>
    <dbReference type="NCBI Taxonomy" id="591449"/>
    <lineage>
        <taxon>Eukaryota</taxon>
        <taxon>Metazoa</taxon>
        <taxon>Ecdysozoa</taxon>
        <taxon>Nematoda</taxon>
        <taxon>Chromadorea</taxon>
        <taxon>Rhabditida</taxon>
        <taxon>Tylenchina</taxon>
        <taxon>Panagrolaimomorpha</taxon>
        <taxon>Panagrolaimoidea</taxon>
        <taxon>Panagrolaimidae</taxon>
        <taxon>Panagrolaimus</taxon>
    </lineage>
</organism>
<reference evidence="2" key="1">
    <citation type="submission" date="2022-11" db="UniProtKB">
        <authorList>
            <consortium name="WormBaseParasite"/>
        </authorList>
    </citation>
    <scope>IDENTIFICATION</scope>
</reference>
<accession>A0AC34QBN6</accession>
<sequence length="133" mass="15122">MFKFISLFWFLIFISASEAFFALLCKNRTGYLACNACTVHFDKSFIFARSVGCVAKIPDYVEEYIWYCKTKWCNDIEEEANPTIECIVSLFGHQTCPGRTCEIEFGGGIVLNSCGYRDQNYSGIVESKIGRNT</sequence>
<proteinExistence type="predicted"/>
<dbReference type="Proteomes" id="UP000887576">
    <property type="component" value="Unplaced"/>
</dbReference>
<name>A0AC34QBN6_9BILA</name>
<evidence type="ECO:0000313" key="1">
    <source>
        <dbReference type="Proteomes" id="UP000887576"/>
    </source>
</evidence>
<evidence type="ECO:0000313" key="2">
    <source>
        <dbReference type="WBParaSite" id="JU765_v2.g14761.t1"/>
    </source>
</evidence>
<protein>
    <submittedName>
        <fullName evidence="2">Sodefrin-like factor</fullName>
    </submittedName>
</protein>
<dbReference type="WBParaSite" id="JU765_v2.g14761.t1">
    <property type="protein sequence ID" value="JU765_v2.g14761.t1"/>
    <property type="gene ID" value="JU765_v2.g14761"/>
</dbReference>